<protein>
    <recommendedName>
        <fullName evidence="3">Outer envelope membrane protein 7</fullName>
    </recommendedName>
</protein>
<dbReference type="EMBL" id="KN658617">
    <property type="protein sequence ID" value="KHN19881.1"/>
    <property type="molecule type" value="Genomic_DNA"/>
</dbReference>
<proteinExistence type="predicted"/>
<name>A0A0B2QE84_GLYSO</name>
<feature type="region of interest" description="Disordered" evidence="1">
    <location>
        <begin position="34"/>
        <end position="82"/>
    </location>
</feature>
<gene>
    <name evidence="2" type="ORF">glysoja_033513</name>
</gene>
<dbReference type="PANTHER" id="PTHR33982">
    <property type="entry name" value="OUTER ENVELOPE MEMBRANE PROTEIN 7-RELATED"/>
    <property type="match status" value="1"/>
</dbReference>
<evidence type="ECO:0000256" key="1">
    <source>
        <dbReference type="SAM" id="MobiDB-lite"/>
    </source>
</evidence>
<organism evidence="2">
    <name type="scientific">Glycine soja</name>
    <name type="common">Wild soybean</name>
    <dbReference type="NCBI Taxonomy" id="3848"/>
    <lineage>
        <taxon>Eukaryota</taxon>
        <taxon>Viridiplantae</taxon>
        <taxon>Streptophyta</taxon>
        <taxon>Embryophyta</taxon>
        <taxon>Tracheophyta</taxon>
        <taxon>Spermatophyta</taxon>
        <taxon>Magnoliopsida</taxon>
        <taxon>eudicotyledons</taxon>
        <taxon>Gunneridae</taxon>
        <taxon>Pentapetalae</taxon>
        <taxon>rosids</taxon>
        <taxon>fabids</taxon>
        <taxon>Fabales</taxon>
        <taxon>Fabaceae</taxon>
        <taxon>Papilionoideae</taxon>
        <taxon>50 kb inversion clade</taxon>
        <taxon>NPAAA clade</taxon>
        <taxon>indigoferoid/millettioid clade</taxon>
        <taxon>Phaseoleae</taxon>
        <taxon>Glycine</taxon>
        <taxon>Glycine subgen. Soja</taxon>
    </lineage>
</organism>
<sequence>MGKAKEAAVVAGALAFAWLAIELALKPFLAKARASIDNSDPSRDPDDDALPKTTINDVPNVADSKPAGDVPTAVDTITTDAV</sequence>
<dbReference type="GO" id="GO:0009707">
    <property type="term" value="C:chloroplast outer membrane"/>
    <property type="evidence" value="ECO:0007669"/>
    <property type="project" value="TreeGrafter"/>
</dbReference>
<accession>A0A0B2QE84</accession>
<reference evidence="2" key="1">
    <citation type="submission" date="2014-07" db="EMBL/GenBank/DDBJ databases">
        <title>Identification of a novel salt tolerance gene in wild soybean by whole-genome sequencing.</title>
        <authorList>
            <person name="Lam H.-M."/>
            <person name="Qi X."/>
            <person name="Li M.-W."/>
            <person name="Liu X."/>
            <person name="Xie M."/>
            <person name="Ni M."/>
            <person name="Xu X."/>
        </authorList>
    </citation>
    <scope>NUCLEOTIDE SEQUENCE [LARGE SCALE GENOMIC DNA]</scope>
    <source>
        <tissue evidence="2">Root</tissue>
    </source>
</reference>
<dbReference type="InterPro" id="IPR038944">
    <property type="entry name" value="OEP7-like"/>
</dbReference>
<evidence type="ECO:0000313" key="2">
    <source>
        <dbReference type="EMBL" id="KHN19881.1"/>
    </source>
</evidence>
<dbReference type="PANTHER" id="PTHR33982:SF5">
    <property type="entry name" value="OUTER ENVELOPE MEMBRANE PROTEIN 7"/>
    <property type="match status" value="1"/>
</dbReference>
<dbReference type="Proteomes" id="UP000053555">
    <property type="component" value="Unassembled WGS sequence"/>
</dbReference>
<evidence type="ECO:0008006" key="3">
    <source>
        <dbReference type="Google" id="ProtNLM"/>
    </source>
</evidence>
<dbReference type="AlphaFoldDB" id="A0A0B2QE84"/>